<dbReference type="InterPro" id="IPR001345">
    <property type="entry name" value="PG/BPGM_mutase_AS"/>
</dbReference>
<dbReference type="CDD" id="cd07067">
    <property type="entry name" value="HP_PGM_like"/>
    <property type="match status" value="1"/>
</dbReference>
<keyword evidence="4" id="KW-0324">Glycolysis</keyword>
<dbReference type="PIRSF" id="PIRSF000709">
    <property type="entry name" value="6PFK_2-Ptase"/>
    <property type="match status" value="1"/>
</dbReference>
<protein>
    <recommendedName>
        <fullName evidence="3">phosphoglycerate mutase (2,3-diphosphoglycerate-dependent)</fullName>
        <ecNumber evidence="3">5.4.2.11</ecNumber>
    </recommendedName>
</protein>
<dbReference type="FunFam" id="3.40.50.1240:FF:000003">
    <property type="entry name" value="2,3-bisphosphoglycerate-dependent phosphoglycerate mutase"/>
    <property type="match status" value="1"/>
</dbReference>
<dbReference type="GO" id="GO:0004619">
    <property type="term" value="F:phosphoglycerate mutase activity"/>
    <property type="evidence" value="ECO:0007669"/>
    <property type="project" value="UniProtKB-EC"/>
</dbReference>
<comment type="catalytic activity">
    <reaction evidence="1">
        <text>(2R)-2-phosphoglycerate = (2R)-3-phosphoglycerate</text>
        <dbReference type="Rhea" id="RHEA:15901"/>
        <dbReference type="ChEBI" id="CHEBI:58272"/>
        <dbReference type="ChEBI" id="CHEBI:58289"/>
        <dbReference type="EC" id="5.4.2.11"/>
    </reaction>
</comment>
<reference evidence="6" key="1">
    <citation type="submission" date="2018-05" db="EMBL/GenBank/DDBJ databases">
        <authorList>
            <person name="Lanie J.A."/>
            <person name="Ng W.-L."/>
            <person name="Kazmierczak K.M."/>
            <person name="Andrzejewski T.M."/>
            <person name="Davidsen T.M."/>
            <person name="Wayne K.J."/>
            <person name="Tettelin H."/>
            <person name="Glass J.I."/>
            <person name="Rusch D."/>
            <person name="Podicherti R."/>
            <person name="Tsui H.-C.T."/>
            <person name="Winkler M.E."/>
        </authorList>
    </citation>
    <scope>NUCLEOTIDE SEQUENCE</scope>
</reference>
<evidence type="ECO:0000256" key="2">
    <source>
        <dbReference type="ARBA" id="ARBA00006717"/>
    </source>
</evidence>
<dbReference type="Pfam" id="PF00300">
    <property type="entry name" value="His_Phos_1"/>
    <property type="match status" value="1"/>
</dbReference>
<dbReference type="InterPro" id="IPR005952">
    <property type="entry name" value="Phosphogly_mut1"/>
</dbReference>
<evidence type="ECO:0000256" key="1">
    <source>
        <dbReference type="ARBA" id="ARBA00000380"/>
    </source>
</evidence>
<dbReference type="InterPro" id="IPR029033">
    <property type="entry name" value="His_PPase_superfam"/>
</dbReference>
<dbReference type="AlphaFoldDB" id="A0A381RX83"/>
<dbReference type="PANTHER" id="PTHR11931">
    <property type="entry name" value="PHOSPHOGLYCERATE MUTASE"/>
    <property type="match status" value="1"/>
</dbReference>
<dbReference type="NCBIfam" id="TIGR01258">
    <property type="entry name" value="pgm_1"/>
    <property type="match status" value="1"/>
</dbReference>
<comment type="similarity">
    <text evidence="2">Belongs to the phosphoglycerate mutase family. BPG-dependent PGAM subfamily.</text>
</comment>
<proteinExistence type="inferred from homology"/>
<evidence type="ECO:0000256" key="3">
    <source>
        <dbReference type="ARBA" id="ARBA00012028"/>
    </source>
</evidence>
<dbReference type="Gene3D" id="3.40.50.1240">
    <property type="entry name" value="Phosphoglycerate mutase-like"/>
    <property type="match status" value="1"/>
</dbReference>
<accession>A0A381RX83</accession>
<evidence type="ECO:0000256" key="5">
    <source>
        <dbReference type="ARBA" id="ARBA00023235"/>
    </source>
</evidence>
<evidence type="ECO:0000313" key="6">
    <source>
        <dbReference type="EMBL" id="SUZ95709.1"/>
    </source>
</evidence>
<dbReference type="EC" id="5.4.2.11" evidence="3"/>
<evidence type="ECO:0000256" key="4">
    <source>
        <dbReference type="ARBA" id="ARBA00023152"/>
    </source>
</evidence>
<gene>
    <name evidence="6" type="ORF">METZ01_LOCUS48563</name>
</gene>
<dbReference type="GO" id="GO:0006096">
    <property type="term" value="P:glycolytic process"/>
    <property type="evidence" value="ECO:0007669"/>
    <property type="project" value="UniProtKB-KW"/>
</dbReference>
<dbReference type="InterPro" id="IPR013078">
    <property type="entry name" value="His_Pase_superF_clade-1"/>
</dbReference>
<dbReference type="EMBL" id="UINC01002348">
    <property type="protein sequence ID" value="SUZ95709.1"/>
    <property type="molecule type" value="Genomic_DNA"/>
</dbReference>
<dbReference type="SMART" id="SM00855">
    <property type="entry name" value="PGAM"/>
    <property type="match status" value="1"/>
</dbReference>
<dbReference type="PROSITE" id="PS00175">
    <property type="entry name" value="PG_MUTASE"/>
    <property type="match status" value="1"/>
</dbReference>
<sequence length="247" mass="28570">MKLILLRHGESKWNLENRFTGWTDVGLTSKGEEEAKDSGVLLSKENIEIDMVYTSVLKRAINTMNICIKQMNKKNIETIYSWRLNERHYGALQGLNKSETAQKYGDKQVLTWRRSYDIRPPQLDWDDDRHPRFDEKYNTLSKKELPSSECLKDTVSRFLPYWKKTISPQVKSGKHIMIVAHGNSLRALVKHLDKISNEDIVGLNIPTGIPLVYELDQNLIPIKHYYLGDQEKISAKIKSVANQGKSR</sequence>
<dbReference type="SUPFAM" id="SSF53254">
    <property type="entry name" value="Phosphoglycerate mutase-like"/>
    <property type="match status" value="1"/>
</dbReference>
<name>A0A381RX83_9ZZZZ</name>
<dbReference type="NCBIfam" id="NF010713">
    <property type="entry name" value="PRK14115.1"/>
    <property type="match status" value="1"/>
</dbReference>
<dbReference type="HAMAP" id="MF_01039">
    <property type="entry name" value="PGAM_GpmA"/>
    <property type="match status" value="1"/>
</dbReference>
<keyword evidence="5" id="KW-0413">Isomerase</keyword>
<organism evidence="6">
    <name type="scientific">marine metagenome</name>
    <dbReference type="NCBI Taxonomy" id="408172"/>
    <lineage>
        <taxon>unclassified sequences</taxon>
        <taxon>metagenomes</taxon>
        <taxon>ecological metagenomes</taxon>
    </lineage>
</organism>